<gene>
    <name evidence="2" type="ORF">BCF46_0962</name>
</gene>
<dbReference type="SUPFAM" id="SSF158745">
    <property type="entry name" value="LanC-like"/>
    <property type="match status" value="1"/>
</dbReference>
<dbReference type="InterPro" id="IPR025410">
    <property type="entry name" value="Lant_dehyd"/>
</dbReference>
<accession>A0A497X630</accession>
<evidence type="ECO:0000313" key="3">
    <source>
        <dbReference type="Proteomes" id="UP000269157"/>
    </source>
</evidence>
<evidence type="ECO:0000313" key="2">
    <source>
        <dbReference type="EMBL" id="RLJ60756.1"/>
    </source>
</evidence>
<dbReference type="Pfam" id="PF13575">
    <property type="entry name" value="DUF4135"/>
    <property type="match status" value="1"/>
</dbReference>
<name>A0A497X630_9RHOB</name>
<sequence length="927" mass="104231">MAAPFLKSIGYTPTEEEANNFPHTQTPFANVEQQLRDKISSYIFYELAKTTKSKLSYSDVFINTCANAILGQFREELLIQLYQAFDRYRPLQCSVLPGEYVQAIYLTRFEQEVLCHPERVGVLQDSRLHIVFERIQHCIDSVIEMLIRLEADQGEIQALLQKENDPLLKASQIEVGCSDPHNLQRAVMIVTFECGERIVYKPRSLRNEEFINQVIGFVNSVQSRIALTSLNVIVRRDYGWQEYCASCAPRNFEERRKLHERLGALHAIAHGLCITDCHHENVLFFGQYPYLIDVETLGHCRPKVEIDIQKFLGIDSSYEFPSRTGFFPEWLAGTGDDAPNSIRSGALLKNDKISSTKYESTFLGVGTDGIILDQIKERRSDLEEELVSRLGVDAIEFVDDIESAFSDTYLALIACKDKILSLLTPQDDIISRFIFRDTHDYLRILNSMRYWGLTDPKRLLSRAFKLNPHLPQTILFSEVEAVLNGDVPKFEVALHERLKLFDGKNWIFLEFYLTPFEMIERQLRSMSADRLVFDRRLIIGSILSFDETLRKGALVSESQSDFRSSKKAMHEPILNDTHQDVLINGHNKAALVASLHRLADGTRFSYVPMEVGFGRGIAGLTTYLSVARDIDPQTGTDLFDLLLMKISSAIEHQTLALHGPNSHLVRLGLADGLGGLLFSSALMSNFYKNPILDKILNSIPVDALISRLSSETKLDVFDGVAGLLVGLAAVAKKANDPSRLALIEEIHEVFLKHIDELTSNRSSVGVAHGLSGVGLALAASSTHVKNVDIDSVIGAILDIEQLHWQTSGVVEKFHSRCATSNSWCSGTPGYLLLRKFLGREMENDPVYIDFNSSHIQQNETLCCGSTGEWAVRSILNGLDGVQNLPKTDFERTKYMLRDWSMFNGVSGVELVTTSPKLLKRIISLGIL</sequence>
<dbReference type="OrthoDB" id="9148343at2"/>
<feature type="domain" description="Lantibiotic biosynthesis protein dehydration" evidence="1">
    <location>
        <begin position="130"/>
        <end position="492"/>
    </location>
</feature>
<organism evidence="2 3">
    <name type="scientific">Litoreibacter meonggei</name>
    <dbReference type="NCBI Taxonomy" id="1049199"/>
    <lineage>
        <taxon>Bacteria</taxon>
        <taxon>Pseudomonadati</taxon>
        <taxon>Pseudomonadota</taxon>
        <taxon>Alphaproteobacteria</taxon>
        <taxon>Rhodobacterales</taxon>
        <taxon>Roseobacteraceae</taxon>
        <taxon>Litoreibacter</taxon>
    </lineage>
</organism>
<dbReference type="InterPro" id="IPR007822">
    <property type="entry name" value="LANC-like"/>
</dbReference>
<proteinExistence type="predicted"/>
<dbReference type="SMART" id="SM01260">
    <property type="entry name" value="LANC_like"/>
    <property type="match status" value="1"/>
</dbReference>
<evidence type="ECO:0000259" key="1">
    <source>
        <dbReference type="Pfam" id="PF13575"/>
    </source>
</evidence>
<dbReference type="RefSeq" id="WP_121022181.1">
    <property type="nucleotide sequence ID" value="NZ_RCCE01000001.1"/>
</dbReference>
<dbReference type="Proteomes" id="UP000269157">
    <property type="component" value="Unassembled WGS sequence"/>
</dbReference>
<reference evidence="2 3" key="1">
    <citation type="submission" date="2018-10" db="EMBL/GenBank/DDBJ databases">
        <title>Genomic Encyclopedia of Archaeal and Bacterial Type Strains, Phase II (KMG-II): from individual species to whole genera.</title>
        <authorList>
            <person name="Goeker M."/>
        </authorList>
    </citation>
    <scope>NUCLEOTIDE SEQUENCE [LARGE SCALE GENOMIC DNA]</scope>
    <source>
        <strain evidence="2 3">DSM 29466</strain>
    </source>
</reference>
<dbReference type="GO" id="GO:0031179">
    <property type="term" value="P:peptide modification"/>
    <property type="evidence" value="ECO:0007669"/>
    <property type="project" value="InterPro"/>
</dbReference>
<dbReference type="AlphaFoldDB" id="A0A497X630"/>
<comment type="caution">
    <text evidence="2">The sequence shown here is derived from an EMBL/GenBank/DDBJ whole genome shotgun (WGS) entry which is preliminary data.</text>
</comment>
<dbReference type="Gene3D" id="1.50.10.20">
    <property type="match status" value="1"/>
</dbReference>
<dbReference type="Pfam" id="PF05147">
    <property type="entry name" value="LANC_like"/>
    <property type="match status" value="1"/>
</dbReference>
<keyword evidence="3" id="KW-1185">Reference proteome</keyword>
<dbReference type="EMBL" id="RCCE01000001">
    <property type="protein sequence ID" value="RLJ60756.1"/>
    <property type="molecule type" value="Genomic_DNA"/>
</dbReference>
<protein>
    <submittedName>
        <fullName evidence="2">Type 2 lantibiotic biosynthesis protein LanM</fullName>
    </submittedName>
</protein>